<feature type="transmembrane region" description="Helical" evidence="13">
    <location>
        <begin position="20"/>
        <end position="44"/>
    </location>
</feature>
<sequence length="501" mass="50668">MRRSTSLSFVPNGSSIRVALVRAGVAAGLVVTLAAVAVAVAVAVPAAAAPKKHHVATGSGTVAAQQSCHVPAGATHDNPLQRTPWGLDRVQPQRAWPLSRGQGVKVAVIDSGVSPDNVVLKNAVYEGGHDYLADGNGTCDQYGHGTVVAGIIAGRDDTGTPFYGVAPDAEILPYRVLVNDQKGSDATPGYIADAIRRATDAGARVVNMSLTTVPTDALRSAVKYALAHDVVLVAAAGNEGNTDANGEAQYPAALPGVLAVGGIDEKGGHVGSSSTGNYLELAGPGKDIDGPAPAGGGFITFPAGTSFATPYVAGVAALIRAYEPKLSAEQVRERILRTADHPPQGWNATVGYGVVNPYRALTATLKDDAGAAPAGSGDRSMADPRTRADPLRTVKLAAGITAAALLALAVLALIGSRVVPRGRRRDWRAGRAAFVPDGADRPTGRRPAAPDDGRPVAVTAPSSRSNTPSGPGGSRTGQGGFAGTPRALPGGARALPSGGRG</sequence>
<evidence type="ECO:0000256" key="3">
    <source>
        <dbReference type="ARBA" id="ARBA00022475"/>
    </source>
</evidence>
<dbReference type="Proteomes" id="UP000612808">
    <property type="component" value="Unassembled WGS sequence"/>
</dbReference>
<dbReference type="GO" id="GO:0004252">
    <property type="term" value="F:serine-type endopeptidase activity"/>
    <property type="evidence" value="ECO:0007669"/>
    <property type="project" value="UniProtKB-UniRule"/>
</dbReference>
<evidence type="ECO:0000256" key="6">
    <source>
        <dbReference type="ARBA" id="ARBA00022801"/>
    </source>
</evidence>
<evidence type="ECO:0000259" key="14">
    <source>
        <dbReference type="Pfam" id="PF00082"/>
    </source>
</evidence>
<feature type="active site" description="Charge relay system" evidence="10">
    <location>
        <position position="144"/>
    </location>
</feature>
<evidence type="ECO:0000256" key="2">
    <source>
        <dbReference type="ARBA" id="ARBA00011073"/>
    </source>
</evidence>
<evidence type="ECO:0000256" key="8">
    <source>
        <dbReference type="ARBA" id="ARBA00022989"/>
    </source>
</evidence>
<keyword evidence="9 13" id="KW-0472">Membrane</keyword>
<protein>
    <recommendedName>
        <fullName evidence="14">Peptidase S8/S53 domain-containing protein</fullName>
    </recommendedName>
</protein>
<feature type="active site" description="Charge relay system" evidence="10">
    <location>
        <position position="306"/>
    </location>
</feature>
<feature type="region of interest" description="Disordered" evidence="12">
    <location>
        <begin position="433"/>
        <end position="501"/>
    </location>
</feature>
<evidence type="ECO:0000313" key="15">
    <source>
        <dbReference type="EMBL" id="GID13590.1"/>
    </source>
</evidence>
<dbReference type="InterPro" id="IPR022398">
    <property type="entry name" value="Peptidase_S8_His-AS"/>
</dbReference>
<organism evidence="15 16">
    <name type="scientific">Actinocatenispora rupis</name>
    <dbReference type="NCBI Taxonomy" id="519421"/>
    <lineage>
        <taxon>Bacteria</taxon>
        <taxon>Bacillati</taxon>
        <taxon>Actinomycetota</taxon>
        <taxon>Actinomycetes</taxon>
        <taxon>Micromonosporales</taxon>
        <taxon>Micromonosporaceae</taxon>
        <taxon>Actinocatenispora</taxon>
    </lineage>
</organism>
<comment type="similarity">
    <text evidence="2 10 11">Belongs to the peptidase S8 family.</text>
</comment>
<evidence type="ECO:0000256" key="12">
    <source>
        <dbReference type="SAM" id="MobiDB-lite"/>
    </source>
</evidence>
<dbReference type="Pfam" id="PF00082">
    <property type="entry name" value="Peptidase_S8"/>
    <property type="match status" value="1"/>
</dbReference>
<evidence type="ECO:0000256" key="10">
    <source>
        <dbReference type="PROSITE-ProRule" id="PRU01240"/>
    </source>
</evidence>
<evidence type="ECO:0000256" key="1">
    <source>
        <dbReference type="ARBA" id="ARBA00004162"/>
    </source>
</evidence>
<keyword evidence="8 13" id="KW-1133">Transmembrane helix</keyword>
<dbReference type="InterPro" id="IPR036852">
    <property type="entry name" value="Peptidase_S8/S53_dom_sf"/>
</dbReference>
<proteinExistence type="inferred from homology"/>
<evidence type="ECO:0000256" key="5">
    <source>
        <dbReference type="ARBA" id="ARBA00022692"/>
    </source>
</evidence>
<dbReference type="GO" id="GO:0005886">
    <property type="term" value="C:plasma membrane"/>
    <property type="evidence" value="ECO:0007669"/>
    <property type="project" value="UniProtKB-SubCell"/>
</dbReference>
<dbReference type="PROSITE" id="PS51892">
    <property type="entry name" value="SUBTILASE"/>
    <property type="match status" value="1"/>
</dbReference>
<dbReference type="InterPro" id="IPR023834">
    <property type="entry name" value="T7SS_pept_S8A_mycosin"/>
</dbReference>
<keyword evidence="3" id="KW-1003">Cell membrane</keyword>
<evidence type="ECO:0000256" key="7">
    <source>
        <dbReference type="ARBA" id="ARBA00022825"/>
    </source>
</evidence>
<accession>A0A8J3J2W0</accession>
<dbReference type="InterPro" id="IPR015500">
    <property type="entry name" value="Peptidase_S8_subtilisin-rel"/>
</dbReference>
<evidence type="ECO:0000313" key="16">
    <source>
        <dbReference type="Proteomes" id="UP000612808"/>
    </source>
</evidence>
<comment type="subcellular location">
    <subcellularLocation>
        <location evidence="1">Cell membrane</location>
        <topology evidence="1">Single-pass membrane protein</topology>
    </subcellularLocation>
</comment>
<keyword evidence="6 10" id="KW-0378">Hydrolase</keyword>
<feature type="compositionally biased region" description="Gly residues" evidence="12">
    <location>
        <begin position="470"/>
        <end position="482"/>
    </location>
</feature>
<dbReference type="GO" id="GO:0006508">
    <property type="term" value="P:proteolysis"/>
    <property type="evidence" value="ECO:0007669"/>
    <property type="project" value="UniProtKB-KW"/>
</dbReference>
<dbReference type="AlphaFoldDB" id="A0A8J3J2W0"/>
<feature type="transmembrane region" description="Helical" evidence="13">
    <location>
        <begin position="396"/>
        <end position="419"/>
    </location>
</feature>
<dbReference type="PRINTS" id="PR00723">
    <property type="entry name" value="SUBTILISIN"/>
</dbReference>
<feature type="active site" description="Charge relay system" evidence="10">
    <location>
        <position position="110"/>
    </location>
</feature>
<comment type="caution">
    <text evidence="15">The sequence shown here is derived from an EMBL/GenBank/DDBJ whole genome shotgun (WGS) entry which is preliminary data.</text>
</comment>
<keyword evidence="7 10" id="KW-0720">Serine protease</keyword>
<feature type="compositionally biased region" description="Basic and acidic residues" evidence="12">
    <location>
        <begin position="438"/>
        <end position="454"/>
    </location>
</feature>
<dbReference type="NCBIfam" id="TIGR03921">
    <property type="entry name" value="T7SS_mycosin"/>
    <property type="match status" value="1"/>
</dbReference>
<feature type="domain" description="Peptidase S8/S53" evidence="14">
    <location>
        <begin position="101"/>
        <end position="353"/>
    </location>
</feature>
<dbReference type="SUPFAM" id="SSF52743">
    <property type="entry name" value="Subtilisin-like"/>
    <property type="match status" value="1"/>
</dbReference>
<dbReference type="PROSITE" id="PS00138">
    <property type="entry name" value="SUBTILASE_SER"/>
    <property type="match status" value="1"/>
</dbReference>
<evidence type="ECO:0000256" key="9">
    <source>
        <dbReference type="ARBA" id="ARBA00023136"/>
    </source>
</evidence>
<dbReference type="PANTHER" id="PTHR43806">
    <property type="entry name" value="PEPTIDASE S8"/>
    <property type="match status" value="1"/>
</dbReference>
<keyword evidence="5 13" id="KW-0812">Transmembrane</keyword>
<evidence type="ECO:0000256" key="13">
    <source>
        <dbReference type="SAM" id="Phobius"/>
    </source>
</evidence>
<dbReference type="InterPro" id="IPR050131">
    <property type="entry name" value="Peptidase_S8_subtilisin-like"/>
</dbReference>
<reference evidence="15" key="1">
    <citation type="submission" date="2021-01" db="EMBL/GenBank/DDBJ databases">
        <title>Whole genome shotgun sequence of Actinocatenispora rupis NBRC 107355.</title>
        <authorList>
            <person name="Komaki H."/>
            <person name="Tamura T."/>
        </authorList>
    </citation>
    <scope>NUCLEOTIDE SEQUENCE</scope>
    <source>
        <strain evidence="15">NBRC 107355</strain>
    </source>
</reference>
<keyword evidence="4 10" id="KW-0645">Protease</keyword>
<dbReference type="Gene3D" id="3.40.50.200">
    <property type="entry name" value="Peptidase S8/S53 domain"/>
    <property type="match status" value="1"/>
</dbReference>
<dbReference type="InterPro" id="IPR023827">
    <property type="entry name" value="Peptidase_S8_Asp-AS"/>
</dbReference>
<evidence type="ECO:0000256" key="4">
    <source>
        <dbReference type="ARBA" id="ARBA00022670"/>
    </source>
</evidence>
<dbReference type="EMBL" id="BOMB01000025">
    <property type="protein sequence ID" value="GID13590.1"/>
    <property type="molecule type" value="Genomic_DNA"/>
</dbReference>
<gene>
    <name evidence="15" type="ORF">Aru02nite_44790</name>
</gene>
<evidence type="ECO:0000256" key="11">
    <source>
        <dbReference type="RuleBase" id="RU003355"/>
    </source>
</evidence>
<dbReference type="InterPro" id="IPR000209">
    <property type="entry name" value="Peptidase_S8/S53_dom"/>
</dbReference>
<dbReference type="PROSITE" id="PS00137">
    <property type="entry name" value="SUBTILASE_HIS"/>
    <property type="match status" value="1"/>
</dbReference>
<name>A0A8J3J2W0_9ACTN</name>
<dbReference type="InterPro" id="IPR023828">
    <property type="entry name" value="Peptidase_S8_Ser-AS"/>
</dbReference>
<dbReference type="PROSITE" id="PS00136">
    <property type="entry name" value="SUBTILASE_ASP"/>
    <property type="match status" value="1"/>
</dbReference>
<keyword evidence="16" id="KW-1185">Reference proteome</keyword>
<dbReference type="PANTHER" id="PTHR43806:SF11">
    <property type="entry name" value="CEREVISIN-RELATED"/>
    <property type="match status" value="1"/>
</dbReference>